<organism evidence="4 5">
    <name type="scientific">Paenibacillus filicis</name>
    <dbReference type="NCBI Taxonomy" id="669464"/>
    <lineage>
        <taxon>Bacteria</taxon>
        <taxon>Bacillati</taxon>
        <taxon>Bacillota</taxon>
        <taxon>Bacilli</taxon>
        <taxon>Bacillales</taxon>
        <taxon>Paenibacillaceae</taxon>
        <taxon>Paenibacillus</taxon>
    </lineage>
</organism>
<name>A0ABU9DGE6_9BACL</name>
<keyword evidence="1 2" id="KW-0238">DNA-binding</keyword>
<proteinExistence type="predicted"/>
<dbReference type="EMBL" id="JBBPCC010000004">
    <property type="protein sequence ID" value="MEK8127941.1"/>
    <property type="molecule type" value="Genomic_DNA"/>
</dbReference>
<dbReference type="Proteomes" id="UP001469365">
    <property type="component" value="Unassembled WGS sequence"/>
</dbReference>
<evidence type="ECO:0000256" key="1">
    <source>
        <dbReference type="ARBA" id="ARBA00023125"/>
    </source>
</evidence>
<dbReference type="PANTHER" id="PTHR43479:SF11">
    <property type="entry name" value="ACREF_ENVCD OPERON REPRESSOR-RELATED"/>
    <property type="match status" value="1"/>
</dbReference>
<feature type="DNA-binding region" description="H-T-H motif" evidence="2">
    <location>
        <begin position="39"/>
        <end position="58"/>
    </location>
</feature>
<dbReference type="SUPFAM" id="SSF46689">
    <property type="entry name" value="Homeodomain-like"/>
    <property type="match status" value="1"/>
</dbReference>
<dbReference type="RefSeq" id="WP_341415003.1">
    <property type="nucleotide sequence ID" value="NZ_JBBPCC010000004.1"/>
</dbReference>
<dbReference type="PANTHER" id="PTHR43479">
    <property type="entry name" value="ACREF/ENVCD OPERON REPRESSOR-RELATED"/>
    <property type="match status" value="1"/>
</dbReference>
<sequence>MQEKEQSHLCAESKQEQARGKLLRRMLDPVMKDGFQQMKMEDIAKHMDVSRATLYKHFSSKEEVIAGVVEIFVNYIEKLKDRTGEGDEESFGVWFQQLFEQAISLAGKISEEFLKDLQSAYPHLYEELQGTLNKCEQRSLQFYREGQQRGIFNPINEKFIFLQDKLLLRELINIKYLLVHQVTLQQVLNDYYQLKKIQLFKADKLSLVDDARIQPAIEHVVEKFNRSLQQ</sequence>
<evidence type="ECO:0000313" key="4">
    <source>
        <dbReference type="EMBL" id="MEK8127941.1"/>
    </source>
</evidence>
<evidence type="ECO:0000313" key="5">
    <source>
        <dbReference type="Proteomes" id="UP001469365"/>
    </source>
</evidence>
<reference evidence="4 5" key="1">
    <citation type="submission" date="2024-04" db="EMBL/GenBank/DDBJ databases">
        <title>draft genome sequnece of Paenibacillus filicis.</title>
        <authorList>
            <person name="Kim D.-U."/>
        </authorList>
    </citation>
    <scope>NUCLEOTIDE SEQUENCE [LARGE SCALE GENOMIC DNA]</scope>
    <source>
        <strain evidence="4 5">KACC14197</strain>
    </source>
</reference>
<dbReference type="Gene3D" id="1.10.357.10">
    <property type="entry name" value="Tetracycline Repressor, domain 2"/>
    <property type="match status" value="1"/>
</dbReference>
<dbReference type="Pfam" id="PF00440">
    <property type="entry name" value="TetR_N"/>
    <property type="match status" value="1"/>
</dbReference>
<dbReference type="InterPro" id="IPR009057">
    <property type="entry name" value="Homeodomain-like_sf"/>
</dbReference>
<protein>
    <submittedName>
        <fullName evidence="4">TetR/AcrR family transcriptional regulator</fullName>
    </submittedName>
</protein>
<keyword evidence="5" id="KW-1185">Reference proteome</keyword>
<comment type="caution">
    <text evidence="4">The sequence shown here is derived from an EMBL/GenBank/DDBJ whole genome shotgun (WGS) entry which is preliminary data.</text>
</comment>
<accession>A0ABU9DGE6</accession>
<evidence type="ECO:0000256" key="2">
    <source>
        <dbReference type="PROSITE-ProRule" id="PRU00335"/>
    </source>
</evidence>
<dbReference type="PROSITE" id="PS50977">
    <property type="entry name" value="HTH_TETR_2"/>
    <property type="match status" value="1"/>
</dbReference>
<feature type="domain" description="HTH tetR-type" evidence="3">
    <location>
        <begin position="16"/>
        <end position="76"/>
    </location>
</feature>
<gene>
    <name evidence="4" type="ORF">WMW72_08520</name>
</gene>
<evidence type="ECO:0000259" key="3">
    <source>
        <dbReference type="PROSITE" id="PS50977"/>
    </source>
</evidence>
<dbReference type="InterPro" id="IPR001647">
    <property type="entry name" value="HTH_TetR"/>
</dbReference>
<dbReference type="InterPro" id="IPR050624">
    <property type="entry name" value="HTH-type_Tx_Regulator"/>
</dbReference>